<dbReference type="KEGG" id="agh:M3I41_04140"/>
<protein>
    <submittedName>
        <fullName evidence="3">Carboxylate--amine ligase</fullName>
    </submittedName>
</protein>
<proteinExistence type="predicted"/>
<dbReference type="Gene3D" id="3.30.470.20">
    <property type="entry name" value="ATP-grasp fold, B domain"/>
    <property type="match status" value="1"/>
</dbReference>
<dbReference type="GO" id="GO:0005524">
    <property type="term" value="F:ATP binding"/>
    <property type="evidence" value="ECO:0007669"/>
    <property type="project" value="UniProtKB-UniRule"/>
</dbReference>
<dbReference type="PROSITE" id="PS50975">
    <property type="entry name" value="ATP_GRASP"/>
    <property type="match status" value="1"/>
</dbReference>
<keyword evidence="1" id="KW-0067">ATP-binding</keyword>
<gene>
    <name evidence="3" type="ORF">M3I41_04140</name>
</gene>
<dbReference type="GO" id="GO:0046872">
    <property type="term" value="F:metal ion binding"/>
    <property type="evidence" value="ECO:0007669"/>
    <property type="project" value="InterPro"/>
</dbReference>
<dbReference type="InterPro" id="IPR011761">
    <property type="entry name" value="ATP-grasp"/>
</dbReference>
<feature type="domain" description="ATP-grasp" evidence="2">
    <location>
        <begin position="117"/>
        <end position="319"/>
    </location>
</feature>
<dbReference type="GO" id="GO:0016874">
    <property type="term" value="F:ligase activity"/>
    <property type="evidence" value="ECO:0007669"/>
    <property type="project" value="UniProtKB-KW"/>
</dbReference>
<dbReference type="EMBL" id="CP097095">
    <property type="protein sequence ID" value="UQF80456.1"/>
    <property type="molecule type" value="Genomic_DNA"/>
</dbReference>
<organism evidence="3 4">
    <name type="scientific">Actinomyces graevenitzii</name>
    <dbReference type="NCBI Taxonomy" id="55565"/>
    <lineage>
        <taxon>Bacteria</taxon>
        <taxon>Bacillati</taxon>
        <taxon>Actinomycetota</taxon>
        <taxon>Actinomycetes</taxon>
        <taxon>Actinomycetales</taxon>
        <taxon>Actinomycetaceae</taxon>
        <taxon>Actinomyces</taxon>
    </lineage>
</organism>
<name>A0A9E7AJ14_9ACTO</name>
<accession>A0A9E7AJ14</accession>
<evidence type="ECO:0000259" key="2">
    <source>
        <dbReference type="PROSITE" id="PS50975"/>
    </source>
</evidence>
<sequence length="405" mass="44898">MSELLPVVIGGDIGAYALARQLNMALRQRVTVLGSAPIEAITLSNFIDVEHLEPGADPIAALKALDPASQGKRGVVMANTDMHAEMLVQRRDELTDWVVPFPSQQAYDAVCDKASFSALCKQVGVTTPREILVDFAGSDDPQWQAPDIDIPFPVVAKAAVGADYDNISFPGKRKIWFINTQAELDSLWEKLRGAGFTSTFLVQELIAGDNTAMRSITAYMDSHGKLTMIGSARVLLEDHAPTMIGNPVAMIVEPFEGLWAQAEKILKAANYRGFANFDVKIAPDGREVFFEVNARIGRNSFYMTAGGVNPMGVMLADLVEGEQIKQRQARREVLYSLVPTKLLLRYLRDESLRNRVRKLAAKGVADPLRNPLERSIKRKLLVEAQRANHYRKFARYYPKATDTSF</sequence>
<dbReference type="SUPFAM" id="SSF56059">
    <property type="entry name" value="Glutathione synthetase ATP-binding domain-like"/>
    <property type="match status" value="1"/>
</dbReference>
<dbReference type="AlphaFoldDB" id="A0A9E7AJ14"/>
<reference evidence="3" key="1">
    <citation type="submission" date="2022-05" db="EMBL/GenBank/DDBJ databases">
        <title>Using nanopore sequencing to obtain complete genomes from saliva samples.</title>
        <authorList>
            <person name="Baker J.L."/>
        </authorList>
    </citation>
    <scope>NUCLEOTIDE SEQUENCE</scope>
    <source>
        <strain evidence="3">JCVI-JB-Ag32</strain>
    </source>
</reference>
<evidence type="ECO:0000313" key="4">
    <source>
        <dbReference type="Proteomes" id="UP000830236"/>
    </source>
</evidence>
<evidence type="ECO:0000313" key="3">
    <source>
        <dbReference type="EMBL" id="UQF80456.1"/>
    </source>
</evidence>
<keyword evidence="3" id="KW-0436">Ligase</keyword>
<dbReference type="Proteomes" id="UP000830236">
    <property type="component" value="Chromosome"/>
</dbReference>
<keyword evidence="1" id="KW-0547">Nucleotide-binding</keyword>
<evidence type="ECO:0000256" key="1">
    <source>
        <dbReference type="PROSITE-ProRule" id="PRU00409"/>
    </source>
</evidence>